<dbReference type="InterPro" id="IPR036291">
    <property type="entry name" value="NAD(P)-bd_dom_sf"/>
</dbReference>
<name>W4LA94_ENTF1</name>
<organism evidence="2 3">
    <name type="scientific">Entotheonella factor</name>
    <dbReference type="NCBI Taxonomy" id="1429438"/>
    <lineage>
        <taxon>Bacteria</taxon>
        <taxon>Pseudomonadati</taxon>
        <taxon>Nitrospinota/Tectimicrobiota group</taxon>
        <taxon>Candidatus Tectimicrobiota</taxon>
        <taxon>Candidatus Entotheonellia</taxon>
        <taxon>Candidatus Entotheonellales</taxon>
        <taxon>Candidatus Entotheonellaceae</taxon>
        <taxon>Candidatus Entotheonella</taxon>
    </lineage>
</organism>
<dbReference type="FunFam" id="3.40.50.720:FF:000084">
    <property type="entry name" value="Short-chain dehydrogenase reductase"/>
    <property type="match status" value="1"/>
</dbReference>
<gene>
    <name evidence="2" type="ORF">ETSY1_33250</name>
</gene>
<dbReference type="SUPFAM" id="SSF51735">
    <property type="entry name" value="NAD(P)-binding Rossmann-fold domains"/>
    <property type="match status" value="1"/>
</dbReference>
<comment type="similarity">
    <text evidence="1">Belongs to the short-chain dehydrogenases/reductases (SDR) family.</text>
</comment>
<dbReference type="Gene3D" id="3.40.50.720">
    <property type="entry name" value="NAD(P)-binding Rossmann-like Domain"/>
    <property type="match status" value="1"/>
</dbReference>
<dbReference type="InterPro" id="IPR002347">
    <property type="entry name" value="SDR_fam"/>
</dbReference>
<accession>W4LA94</accession>
<proteinExistence type="inferred from homology"/>
<sequence>MSLNDQVALVTGAGSGMGRAIAIQYAQNGAMVACADINGETAQATSAAIEEAGGRSLALQRNVGDLTEIDLMVKETVDTFGRLDIMVNNAGVTRYLFVMDITEADWDRIHTVNAKGVFFCMQRAAQEMIKQGDGGRIINIASIAGKGYSGTSNASYAASKGAVIAMTYIAAQQLGPYNINVNAICPGSTRTALSENNTAGRAAALGITEEELEQRRTAQIPIGRRNEPEDIAAMATFLASPGARNVTAQTFNVDGGLVVHH</sequence>
<dbReference type="NCBIfam" id="NF005559">
    <property type="entry name" value="PRK07231.1"/>
    <property type="match status" value="1"/>
</dbReference>
<dbReference type="Proteomes" id="UP000019141">
    <property type="component" value="Unassembled WGS sequence"/>
</dbReference>
<evidence type="ECO:0000256" key="1">
    <source>
        <dbReference type="ARBA" id="ARBA00006484"/>
    </source>
</evidence>
<reference evidence="2 3" key="1">
    <citation type="journal article" date="2014" name="Nature">
        <title>An environmental bacterial taxon with a large and distinct metabolic repertoire.</title>
        <authorList>
            <person name="Wilson M.C."/>
            <person name="Mori T."/>
            <person name="Ruckert C."/>
            <person name="Uria A.R."/>
            <person name="Helf M.J."/>
            <person name="Takada K."/>
            <person name="Gernert C."/>
            <person name="Steffens U.A."/>
            <person name="Heycke N."/>
            <person name="Schmitt S."/>
            <person name="Rinke C."/>
            <person name="Helfrich E.J."/>
            <person name="Brachmann A.O."/>
            <person name="Gurgui C."/>
            <person name="Wakimoto T."/>
            <person name="Kracht M."/>
            <person name="Crusemann M."/>
            <person name="Hentschel U."/>
            <person name="Abe I."/>
            <person name="Matsunaga S."/>
            <person name="Kalinowski J."/>
            <person name="Takeyama H."/>
            <person name="Piel J."/>
        </authorList>
    </citation>
    <scope>NUCLEOTIDE SEQUENCE [LARGE SCALE GENOMIC DNA]</scope>
    <source>
        <strain evidence="3">TSY1</strain>
    </source>
</reference>
<dbReference type="GO" id="GO:0016616">
    <property type="term" value="F:oxidoreductase activity, acting on the CH-OH group of donors, NAD or NADP as acceptor"/>
    <property type="evidence" value="ECO:0007669"/>
    <property type="project" value="TreeGrafter"/>
</dbReference>
<protein>
    <recommendedName>
        <fullName evidence="4">3-ketoacyl-ACP reductase</fullName>
    </recommendedName>
</protein>
<dbReference type="HOGENOM" id="CLU_010194_1_3_7"/>
<dbReference type="Pfam" id="PF13561">
    <property type="entry name" value="adh_short_C2"/>
    <property type="match status" value="1"/>
</dbReference>
<evidence type="ECO:0000313" key="3">
    <source>
        <dbReference type="Proteomes" id="UP000019141"/>
    </source>
</evidence>
<dbReference type="PROSITE" id="PS00061">
    <property type="entry name" value="ADH_SHORT"/>
    <property type="match status" value="1"/>
</dbReference>
<comment type="caution">
    <text evidence="2">The sequence shown here is derived from an EMBL/GenBank/DDBJ whole genome shotgun (WGS) entry which is preliminary data.</text>
</comment>
<dbReference type="PRINTS" id="PR00081">
    <property type="entry name" value="GDHRDH"/>
</dbReference>
<evidence type="ECO:0008006" key="4">
    <source>
        <dbReference type="Google" id="ProtNLM"/>
    </source>
</evidence>
<dbReference type="GO" id="GO:0030497">
    <property type="term" value="P:fatty acid elongation"/>
    <property type="evidence" value="ECO:0007669"/>
    <property type="project" value="TreeGrafter"/>
</dbReference>
<dbReference type="PRINTS" id="PR00080">
    <property type="entry name" value="SDRFAMILY"/>
</dbReference>
<dbReference type="PANTHER" id="PTHR42760">
    <property type="entry name" value="SHORT-CHAIN DEHYDROGENASES/REDUCTASES FAMILY MEMBER"/>
    <property type="match status" value="1"/>
</dbReference>
<dbReference type="AlphaFoldDB" id="W4LA94"/>
<dbReference type="EMBL" id="AZHW01001002">
    <property type="protein sequence ID" value="ETW94814.1"/>
    <property type="molecule type" value="Genomic_DNA"/>
</dbReference>
<dbReference type="InterPro" id="IPR020904">
    <property type="entry name" value="Sc_DH/Rdtase_CS"/>
</dbReference>
<keyword evidence="3" id="KW-1185">Reference proteome</keyword>
<evidence type="ECO:0000313" key="2">
    <source>
        <dbReference type="EMBL" id="ETW94814.1"/>
    </source>
</evidence>
<dbReference type="PANTHER" id="PTHR42760:SF40">
    <property type="entry name" value="3-OXOACYL-[ACYL-CARRIER-PROTEIN] REDUCTASE, CHLOROPLASTIC"/>
    <property type="match status" value="1"/>
</dbReference>